<accession>A0ABN1DQ78</accession>
<feature type="domain" description="Fluoroacetyl-CoA-specific thioesterase-like" evidence="1">
    <location>
        <begin position="13"/>
        <end position="116"/>
    </location>
</feature>
<dbReference type="Pfam" id="PF22636">
    <property type="entry name" value="FlK"/>
    <property type="match status" value="1"/>
</dbReference>
<keyword evidence="3" id="KW-1185">Reference proteome</keyword>
<evidence type="ECO:0000313" key="2">
    <source>
        <dbReference type="EMBL" id="GAA0549377.1"/>
    </source>
</evidence>
<organism evidence="2 3">
    <name type="scientific">Actinomadura livida</name>
    <dbReference type="NCBI Taxonomy" id="79909"/>
    <lineage>
        <taxon>Bacteria</taxon>
        <taxon>Bacillati</taxon>
        <taxon>Actinomycetota</taxon>
        <taxon>Actinomycetes</taxon>
        <taxon>Streptosporangiales</taxon>
        <taxon>Thermomonosporaceae</taxon>
        <taxon>Actinomadura</taxon>
    </lineage>
</organism>
<comment type="caution">
    <text evidence="2">The sequence shown here is derived from an EMBL/GenBank/DDBJ whole genome shotgun (WGS) entry which is preliminary data.</text>
</comment>
<dbReference type="EMBL" id="BAAAHD010000006">
    <property type="protein sequence ID" value="GAA0549377.1"/>
    <property type="molecule type" value="Genomic_DNA"/>
</dbReference>
<reference evidence="2 3" key="1">
    <citation type="journal article" date="2019" name="Int. J. Syst. Evol. Microbiol.">
        <title>The Global Catalogue of Microorganisms (GCM) 10K type strain sequencing project: providing services to taxonomists for standard genome sequencing and annotation.</title>
        <authorList>
            <consortium name="The Broad Institute Genomics Platform"/>
            <consortium name="The Broad Institute Genome Sequencing Center for Infectious Disease"/>
            <person name="Wu L."/>
            <person name="Ma J."/>
        </authorList>
    </citation>
    <scope>NUCLEOTIDE SEQUENCE [LARGE SCALE GENOMIC DNA]</scope>
    <source>
        <strain evidence="2 3">JCM 10667</strain>
    </source>
</reference>
<dbReference type="PANTHER" id="PTHR36934">
    <property type="entry name" value="BLR0278 PROTEIN"/>
    <property type="match status" value="1"/>
</dbReference>
<dbReference type="InterPro" id="IPR054485">
    <property type="entry name" value="FlK-like_dom"/>
</dbReference>
<protein>
    <recommendedName>
        <fullName evidence="1">Fluoroacetyl-CoA-specific thioesterase-like domain-containing protein</fullName>
    </recommendedName>
</protein>
<dbReference type="InterPro" id="IPR029069">
    <property type="entry name" value="HotDog_dom_sf"/>
</dbReference>
<name>A0ABN1DQ78_9ACTN</name>
<evidence type="ECO:0000313" key="3">
    <source>
        <dbReference type="Proteomes" id="UP001501427"/>
    </source>
</evidence>
<dbReference type="PIRSF" id="PIRSF014972">
    <property type="entry name" value="FlK"/>
    <property type="match status" value="1"/>
</dbReference>
<dbReference type="SUPFAM" id="SSF54637">
    <property type="entry name" value="Thioesterase/thiol ester dehydrase-isomerase"/>
    <property type="match status" value="1"/>
</dbReference>
<dbReference type="PANTHER" id="PTHR36934:SF1">
    <property type="entry name" value="THIOESTERASE DOMAIN-CONTAINING PROTEIN"/>
    <property type="match status" value="1"/>
</dbReference>
<proteinExistence type="predicted"/>
<gene>
    <name evidence="2" type="ORF">GCM10009546_09250</name>
</gene>
<dbReference type="Proteomes" id="UP001501427">
    <property type="component" value="Unassembled WGS sequence"/>
</dbReference>
<dbReference type="Gene3D" id="3.10.129.10">
    <property type="entry name" value="Hotdog Thioesterase"/>
    <property type="match status" value="1"/>
</dbReference>
<dbReference type="RefSeq" id="WP_184889268.1">
    <property type="nucleotide sequence ID" value="NZ_BMRO01000013.1"/>
</dbReference>
<sequence>MELGSRGVVSAVVGDDDTAVRVGSGDVPVLGTPRLLALAEGATVEAVAGLGDGRTSVGTRVELEHLAASPVGMRVTVEAVLTEVDGARLVFEFEATDERDVVVGKGRVERVVVDRERFLARLPRVDRG</sequence>
<dbReference type="InterPro" id="IPR025540">
    <property type="entry name" value="FlK"/>
</dbReference>
<evidence type="ECO:0000259" key="1">
    <source>
        <dbReference type="Pfam" id="PF22636"/>
    </source>
</evidence>